<dbReference type="EMBL" id="CM043797">
    <property type="protein sequence ID" value="KAI4815590.1"/>
    <property type="molecule type" value="Genomic_DNA"/>
</dbReference>
<feature type="non-terminal residue" evidence="1">
    <location>
        <position position="95"/>
    </location>
</feature>
<protein>
    <submittedName>
        <fullName evidence="1">Uncharacterized protein</fullName>
    </submittedName>
</protein>
<gene>
    <name evidence="1" type="ORF">KUCAC02_005731</name>
</gene>
<feature type="non-terminal residue" evidence="1">
    <location>
        <position position="1"/>
    </location>
</feature>
<dbReference type="Proteomes" id="UP001057452">
    <property type="component" value="Chromosome 13"/>
</dbReference>
<name>A0ACB9WP90_CHAAC</name>
<sequence>RESGHNRLLPLGSGTSTQKVTCVHVTVRKQEGRESFVLHADVTSPCYLCIVTGQTGTGNGPNLWFVAAANEQIAGALCSPRRHPSAGRDITRQQQ</sequence>
<proteinExistence type="predicted"/>
<keyword evidence="2" id="KW-1185">Reference proteome</keyword>
<comment type="caution">
    <text evidence="1">The sequence shown here is derived from an EMBL/GenBank/DDBJ whole genome shotgun (WGS) entry which is preliminary data.</text>
</comment>
<accession>A0ACB9WP90</accession>
<organism evidence="1 2">
    <name type="scientific">Chaenocephalus aceratus</name>
    <name type="common">Blackfin icefish</name>
    <name type="synonym">Chaenichthys aceratus</name>
    <dbReference type="NCBI Taxonomy" id="36190"/>
    <lineage>
        <taxon>Eukaryota</taxon>
        <taxon>Metazoa</taxon>
        <taxon>Chordata</taxon>
        <taxon>Craniata</taxon>
        <taxon>Vertebrata</taxon>
        <taxon>Euteleostomi</taxon>
        <taxon>Actinopterygii</taxon>
        <taxon>Neopterygii</taxon>
        <taxon>Teleostei</taxon>
        <taxon>Neoteleostei</taxon>
        <taxon>Acanthomorphata</taxon>
        <taxon>Eupercaria</taxon>
        <taxon>Perciformes</taxon>
        <taxon>Notothenioidei</taxon>
        <taxon>Channichthyidae</taxon>
        <taxon>Chaenocephalus</taxon>
    </lineage>
</organism>
<evidence type="ECO:0000313" key="1">
    <source>
        <dbReference type="EMBL" id="KAI4815590.1"/>
    </source>
</evidence>
<reference evidence="1" key="1">
    <citation type="submission" date="2022-05" db="EMBL/GenBank/DDBJ databases">
        <title>Chromosome-level genome of Chaenocephalus aceratus.</title>
        <authorList>
            <person name="Park H."/>
        </authorList>
    </citation>
    <scope>NUCLEOTIDE SEQUENCE</scope>
    <source>
        <strain evidence="1">KU_202001</strain>
    </source>
</reference>
<evidence type="ECO:0000313" key="2">
    <source>
        <dbReference type="Proteomes" id="UP001057452"/>
    </source>
</evidence>